<evidence type="ECO:0000256" key="5">
    <source>
        <dbReference type="ARBA" id="ARBA00023136"/>
    </source>
</evidence>
<comment type="caution">
    <text evidence="8">The sequence shown here is derived from an EMBL/GenBank/DDBJ whole genome shotgun (WGS) entry which is preliminary data.</text>
</comment>
<feature type="transmembrane region" description="Helical" evidence="7">
    <location>
        <begin position="183"/>
        <end position="204"/>
    </location>
</feature>
<name>A0ABD1XEC0_9MARC</name>
<protein>
    <submittedName>
        <fullName evidence="8">Uncharacterized protein</fullName>
    </submittedName>
</protein>
<dbReference type="InterPro" id="IPR038330">
    <property type="entry name" value="TspO/MBR-related_sf"/>
</dbReference>
<organism evidence="8 9">
    <name type="scientific">Riccia fluitans</name>
    <dbReference type="NCBI Taxonomy" id="41844"/>
    <lineage>
        <taxon>Eukaryota</taxon>
        <taxon>Viridiplantae</taxon>
        <taxon>Streptophyta</taxon>
        <taxon>Embryophyta</taxon>
        <taxon>Marchantiophyta</taxon>
        <taxon>Marchantiopsida</taxon>
        <taxon>Marchantiidae</taxon>
        <taxon>Marchantiales</taxon>
        <taxon>Ricciaceae</taxon>
        <taxon>Riccia</taxon>
    </lineage>
</organism>
<evidence type="ECO:0000256" key="7">
    <source>
        <dbReference type="SAM" id="Phobius"/>
    </source>
</evidence>
<dbReference type="PANTHER" id="PTHR10057:SF16">
    <property type="entry name" value="PERIPHERAL-TYPE BENZODIAZEPINE RECEPTOR-RELATED"/>
    <property type="match status" value="1"/>
</dbReference>
<keyword evidence="5 7" id="KW-0472">Membrane</keyword>
<evidence type="ECO:0000256" key="1">
    <source>
        <dbReference type="ARBA" id="ARBA00004141"/>
    </source>
</evidence>
<evidence type="ECO:0000256" key="3">
    <source>
        <dbReference type="ARBA" id="ARBA00022692"/>
    </source>
</evidence>
<comment type="subcellular location">
    <subcellularLocation>
        <location evidence="1">Membrane</location>
        <topology evidence="1">Multi-pass membrane protein</topology>
    </subcellularLocation>
</comment>
<reference evidence="8 9" key="1">
    <citation type="submission" date="2024-09" db="EMBL/GenBank/DDBJ databases">
        <title>Chromosome-scale assembly of Riccia fluitans.</title>
        <authorList>
            <person name="Paukszto L."/>
            <person name="Sawicki J."/>
            <person name="Karawczyk K."/>
            <person name="Piernik-Szablinska J."/>
            <person name="Szczecinska M."/>
            <person name="Mazdziarz M."/>
        </authorList>
    </citation>
    <scope>NUCLEOTIDE SEQUENCE [LARGE SCALE GENOMIC DNA]</scope>
    <source>
        <strain evidence="8">Rf_01</strain>
        <tissue evidence="8">Aerial parts of the thallus</tissue>
    </source>
</reference>
<proteinExistence type="inferred from homology"/>
<evidence type="ECO:0000313" key="9">
    <source>
        <dbReference type="Proteomes" id="UP001605036"/>
    </source>
</evidence>
<dbReference type="InterPro" id="IPR004307">
    <property type="entry name" value="TspO_MBR"/>
</dbReference>
<dbReference type="GO" id="GO:0016020">
    <property type="term" value="C:membrane"/>
    <property type="evidence" value="ECO:0007669"/>
    <property type="project" value="UniProtKB-SubCell"/>
</dbReference>
<feature type="transmembrane region" description="Helical" evidence="7">
    <location>
        <begin position="236"/>
        <end position="257"/>
    </location>
</feature>
<dbReference type="Gene3D" id="1.20.1260.100">
    <property type="entry name" value="TspO/MBR protein"/>
    <property type="match status" value="1"/>
</dbReference>
<dbReference type="PANTHER" id="PTHR10057">
    <property type="entry name" value="PERIPHERAL-TYPE BENZODIAZEPINE RECEPTOR"/>
    <property type="match status" value="1"/>
</dbReference>
<keyword evidence="9" id="KW-1185">Reference proteome</keyword>
<keyword evidence="4 7" id="KW-1133">Transmembrane helix</keyword>
<accession>A0ABD1XEC0</accession>
<dbReference type="AlphaFoldDB" id="A0ABD1XEC0"/>
<evidence type="ECO:0000313" key="8">
    <source>
        <dbReference type="EMBL" id="KAL2603174.1"/>
    </source>
</evidence>
<dbReference type="Pfam" id="PF03073">
    <property type="entry name" value="TspO_MBR"/>
    <property type="match status" value="1"/>
</dbReference>
<dbReference type="EMBL" id="JBHFFA010000038">
    <property type="protein sequence ID" value="KAL2603174.1"/>
    <property type="molecule type" value="Genomic_DNA"/>
</dbReference>
<dbReference type="CDD" id="cd15904">
    <property type="entry name" value="TSPO_MBR"/>
    <property type="match status" value="1"/>
</dbReference>
<gene>
    <name evidence="8" type="ORF">R1flu_025954</name>
</gene>
<feature type="transmembrane region" description="Helical" evidence="7">
    <location>
        <begin position="104"/>
        <end position="130"/>
    </location>
</feature>
<evidence type="ECO:0000256" key="4">
    <source>
        <dbReference type="ARBA" id="ARBA00022989"/>
    </source>
</evidence>
<feature type="transmembrane region" description="Helical" evidence="7">
    <location>
        <begin position="150"/>
        <end position="171"/>
    </location>
</feature>
<evidence type="ECO:0000256" key="6">
    <source>
        <dbReference type="SAM" id="MobiDB-lite"/>
    </source>
</evidence>
<dbReference type="FunFam" id="1.20.1260.100:FF:000001">
    <property type="entry name" value="translocator protein 2"/>
    <property type="match status" value="1"/>
</dbReference>
<feature type="transmembrane region" description="Helical" evidence="7">
    <location>
        <begin position="210"/>
        <end position="229"/>
    </location>
</feature>
<feature type="region of interest" description="Disordered" evidence="6">
    <location>
        <begin position="1"/>
        <end position="30"/>
    </location>
</feature>
<dbReference type="Proteomes" id="UP001605036">
    <property type="component" value="Unassembled WGS sequence"/>
</dbReference>
<keyword evidence="3 7" id="KW-0812">Transmembrane</keyword>
<sequence>MKRSTNLSRPSADRMPLPASTRPRTPSYSCASHHPLSWAFDAKFRDILKKRSFRELYSGLALALVLRQYFLAFCSPLLSHLSVLENAVRTRRRSSSFLDERQKWNLYLIANFVVAVAVPIGVGFLGSVFGGGDNDWYKSLNKPSWTLPSWAFPVIWTILYLLMGIASFIVWRQGGFRVQAYPLGIYVLQLALNFAWTPIFFFGWRRPDFALIEIILLWVAVAWTIFLFYQVNHAAAYLLIPYILWVTLTLSPEWIYFQEQPHR</sequence>
<comment type="similarity">
    <text evidence="2">Belongs to the TspO/BZRP family.</text>
</comment>
<evidence type="ECO:0000256" key="2">
    <source>
        <dbReference type="ARBA" id="ARBA00007524"/>
    </source>
</evidence>